<comment type="subcellular location">
    <subcellularLocation>
        <location evidence="1 5">Cytoplasm</location>
    </subcellularLocation>
</comment>
<evidence type="ECO:0000256" key="3">
    <source>
        <dbReference type="ARBA" id="ARBA00018111"/>
    </source>
</evidence>
<dbReference type="RefSeq" id="WP_153661174.1">
    <property type="nucleotide sequence ID" value="NZ_JAAIKR010000001.1"/>
</dbReference>
<feature type="domain" description="RecX first three-helical" evidence="8">
    <location>
        <begin position="5"/>
        <end position="44"/>
    </location>
</feature>
<dbReference type="HAMAP" id="MF_01114">
    <property type="entry name" value="RecX"/>
    <property type="match status" value="1"/>
</dbReference>
<dbReference type="Pfam" id="PF21982">
    <property type="entry name" value="RecX_HTH1"/>
    <property type="match status" value="1"/>
</dbReference>
<organism evidence="9 10">
    <name type="scientific">Shewanella intestini</name>
    <dbReference type="NCBI Taxonomy" id="2017544"/>
    <lineage>
        <taxon>Bacteria</taxon>
        <taxon>Pseudomonadati</taxon>
        <taxon>Pseudomonadota</taxon>
        <taxon>Gammaproteobacteria</taxon>
        <taxon>Alteromonadales</taxon>
        <taxon>Shewanellaceae</taxon>
        <taxon>Shewanella</taxon>
    </lineage>
</organism>
<evidence type="ECO:0000259" key="7">
    <source>
        <dbReference type="Pfam" id="PF21981"/>
    </source>
</evidence>
<dbReference type="Pfam" id="PF21981">
    <property type="entry name" value="RecX_HTH3"/>
    <property type="match status" value="1"/>
</dbReference>
<evidence type="ECO:0000256" key="5">
    <source>
        <dbReference type="HAMAP-Rule" id="MF_01114"/>
    </source>
</evidence>
<comment type="similarity">
    <text evidence="2 5">Belongs to the RecX family.</text>
</comment>
<evidence type="ECO:0000256" key="1">
    <source>
        <dbReference type="ARBA" id="ARBA00004496"/>
    </source>
</evidence>
<proteinExistence type="inferred from homology"/>
<evidence type="ECO:0000259" key="6">
    <source>
        <dbReference type="Pfam" id="PF02631"/>
    </source>
</evidence>
<evidence type="ECO:0000313" key="9">
    <source>
        <dbReference type="EMBL" id="MBR9726534.1"/>
    </source>
</evidence>
<evidence type="ECO:0000256" key="2">
    <source>
        <dbReference type="ARBA" id="ARBA00009695"/>
    </source>
</evidence>
<keyword evidence="10" id="KW-1185">Reference proteome</keyword>
<dbReference type="Proteomes" id="UP000811844">
    <property type="component" value="Unassembled WGS sequence"/>
</dbReference>
<dbReference type="PANTHER" id="PTHR33602">
    <property type="entry name" value="REGULATORY PROTEIN RECX FAMILY PROTEIN"/>
    <property type="match status" value="1"/>
</dbReference>
<dbReference type="EMBL" id="JAAIKR010000001">
    <property type="protein sequence ID" value="MBR9726534.1"/>
    <property type="molecule type" value="Genomic_DNA"/>
</dbReference>
<dbReference type="InterPro" id="IPR053925">
    <property type="entry name" value="RecX_HTH_3rd"/>
</dbReference>
<reference evidence="9 10" key="1">
    <citation type="submission" date="2020-02" db="EMBL/GenBank/DDBJ databases">
        <title>Shewanella WXL01 sp. nov., a marine bacterium isolated from green algae in Luhuitou Fringing Reef (Northern South China Sea).</title>
        <authorList>
            <person name="Wang X."/>
        </authorList>
    </citation>
    <scope>NUCLEOTIDE SEQUENCE [LARGE SCALE GENOMIC DNA]</scope>
    <source>
        <strain evidence="9 10">MCCC 1A01895</strain>
    </source>
</reference>
<comment type="function">
    <text evidence="5">Modulates RecA activity.</text>
</comment>
<protein>
    <recommendedName>
        <fullName evidence="3 5">Regulatory protein RecX</fullName>
    </recommendedName>
</protein>
<feature type="domain" description="RecX third three-helical" evidence="7">
    <location>
        <begin position="97"/>
        <end position="142"/>
    </location>
</feature>
<sequence length="151" mass="17572">MSNSAKFVAISILARRDYSRVEVKNKLIAKDFENMEIEQALDECEAQGFLDDTRYAGLLLRSHISKGHGNMRIKQVMIQKGLHKECIEQAFNSSDCDWFELAKMKAIKKYRTPHTKDHKEKAKRVRYLVGQGFSFDQIAYALDYDPDKDYE</sequence>
<dbReference type="Pfam" id="PF02631">
    <property type="entry name" value="RecX_HTH2"/>
    <property type="match status" value="1"/>
</dbReference>
<dbReference type="InterPro" id="IPR003783">
    <property type="entry name" value="Regulatory_RecX"/>
</dbReference>
<feature type="domain" description="RecX second three-helical" evidence="6">
    <location>
        <begin position="51"/>
        <end position="90"/>
    </location>
</feature>
<evidence type="ECO:0000256" key="4">
    <source>
        <dbReference type="ARBA" id="ARBA00022490"/>
    </source>
</evidence>
<gene>
    <name evidence="5" type="primary">recX</name>
    <name evidence="9" type="ORF">G3R48_00805</name>
</gene>
<dbReference type="InterPro" id="IPR053924">
    <property type="entry name" value="RecX_HTH_2nd"/>
</dbReference>
<evidence type="ECO:0000259" key="8">
    <source>
        <dbReference type="Pfam" id="PF21982"/>
    </source>
</evidence>
<evidence type="ECO:0000313" key="10">
    <source>
        <dbReference type="Proteomes" id="UP000811844"/>
    </source>
</evidence>
<accession>A0ABS5HXQ3</accession>
<name>A0ABS5HXQ3_9GAMM</name>
<dbReference type="InterPro" id="IPR036388">
    <property type="entry name" value="WH-like_DNA-bd_sf"/>
</dbReference>
<comment type="caution">
    <text evidence="9">The sequence shown here is derived from an EMBL/GenBank/DDBJ whole genome shotgun (WGS) entry which is preliminary data.</text>
</comment>
<dbReference type="Gene3D" id="1.10.10.10">
    <property type="entry name" value="Winged helix-like DNA-binding domain superfamily/Winged helix DNA-binding domain"/>
    <property type="match status" value="3"/>
</dbReference>
<keyword evidence="4 5" id="KW-0963">Cytoplasm</keyword>
<dbReference type="PANTHER" id="PTHR33602:SF1">
    <property type="entry name" value="REGULATORY PROTEIN RECX FAMILY PROTEIN"/>
    <property type="match status" value="1"/>
</dbReference>
<dbReference type="InterPro" id="IPR053926">
    <property type="entry name" value="RecX_HTH_1st"/>
</dbReference>